<feature type="region of interest" description="Disordered" evidence="1">
    <location>
        <begin position="174"/>
        <end position="198"/>
    </location>
</feature>
<keyword evidence="3" id="KW-1185">Reference proteome</keyword>
<evidence type="ECO:0000313" key="2">
    <source>
        <dbReference type="EMBL" id="MDQ0349739.1"/>
    </source>
</evidence>
<evidence type="ECO:0000256" key="1">
    <source>
        <dbReference type="SAM" id="MobiDB-lite"/>
    </source>
</evidence>
<dbReference type="InterPro" id="IPR010064">
    <property type="entry name" value="HK97-gp10_tail"/>
</dbReference>
<sequence>MVGRLKVSVEGLKELDAALSELSKATARGVMRRALIRSAQPMVAKAAALAPKGETGELSESIIAATKNSVEGDAGLRAFGEVMRAGGSKGEAQTALRDARRQAGAGKAFVEVYVGPAKAKSKRNAIKRIVQEFGSVKQAPRAYLRPAFSATREQVLGRIKGELSTEIDKAARRAAARALRPKRARAKRAPKAGTTGAR</sequence>
<dbReference type="EMBL" id="JAUSUH010000012">
    <property type="protein sequence ID" value="MDQ0349739.1"/>
    <property type="molecule type" value="Genomic_DNA"/>
</dbReference>
<name>A0ABU0DMU4_9HYPH</name>
<gene>
    <name evidence="2" type="ORF">J2S76_004190</name>
</gene>
<dbReference type="RefSeq" id="WP_307063682.1">
    <property type="nucleotide sequence ID" value="NZ_JAUSUH010000012.1"/>
</dbReference>
<comment type="caution">
    <text evidence="2">The sequence shown here is derived from an EMBL/GenBank/DDBJ whole genome shotgun (WGS) entry which is preliminary data.</text>
</comment>
<dbReference type="NCBIfam" id="TIGR01725">
    <property type="entry name" value="phge_HK97_gp10"/>
    <property type="match status" value="1"/>
</dbReference>
<proteinExistence type="predicted"/>
<feature type="compositionally biased region" description="Basic residues" evidence="1">
    <location>
        <begin position="174"/>
        <end position="190"/>
    </location>
</feature>
<reference evidence="2 3" key="1">
    <citation type="submission" date="2023-07" db="EMBL/GenBank/DDBJ databases">
        <title>Genomic Encyclopedia of Type Strains, Phase IV (KMG-IV): sequencing the most valuable type-strain genomes for metagenomic binning, comparative biology and taxonomic classification.</title>
        <authorList>
            <person name="Goeker M."/>
        </authorList>
    </citation>
    <scope>NUCLEOTIDE SEQUENCE [LARGE SCALE GENOMIC DNA]</scope>
    <source>
        <strain evidence="2 3">DSM 1277</strain>
    </source>
</reference>
<dbReference type="Proteomes" id="UP001238467">
    <property type="component" value="Unassembled WGS sequence"/>
</dbReference>
<organism evidence="2 3">
    <name type="scientific">Ancylobacter vacuolatus</name>
    <dbReference type="NCBI Taxonomy" id="223389"/>
    <lineage>
        <taxon>Bacteria</taxon>
        <taxon>Pseudomonadati</taxon>
        <taxon>Pseudomonadota</taxon>
        <taxon>Alphaproteobacteria</taxon>
        <taxon>Hyphomicrobiales</taxon>
        <taxon>Xanthobacteraceae</taxon>
        <taxon>Ancylobacter</taxon>
    </lineage>
</organism>
<protein>
    <submittedName>
        <fullName evidence="2">HK97 gp10 family phage protein</fullName>
    </submittedName>
</protein>
<accession>A0ABU0DMU4</accession>
<evidence type="ECO:0000313" key="3">
    <source>
        <dbReference type="Proteomes" id="UP001238467"/>
    </source>
</evidence>